<keyword evidence="1" id="KW-0472">Membrane</keyword>
<name>A0ABW2VPS7_9ACTN</name>
<keyword evidence="1" id="KW-0812">Transmembrane</keyword>
<sequence length="56" mass="5840">MAAALFGIAFIIRVTETSTQVIFSPTSLMLVGLAFLAVHSAGVGSGWSSRGSGRRR</sequence>
<evidence type="ECO:0000313" key="2">
    <source>
        <dbReference type="EMBL" id="MFD0286501.1"/>
    </source>
</evidence>
<reference evidence="3" key="1">
    <citation type="journal article" date="2019" name="Int. J. Syst. Evol. Microbiol.">
        <title>The Global Catalogue of Microorganisms (GCM) 10K type strain sequencing project: providing services to taxonomists for standard genome sequencing and annotation.</title>
        <authorList>
            <consortium name="The Broad Institute Genomics Platform"/>
            <consortium name="The Broad Institute Genome Sequencing Center for Infectious Disease"/>
            <person name="Wu L."/>
            <person name="Ma J."/>
        </authorList>
    </citation>
    <scope>NUCLEOTIDE SEQUENCE [LARGE SCALE GENOMIC DNA]</scope>
    <source>
        <strain evidence="3">CGMCC 4.7198</strain>
    </source>
</reference>
<keyword evidence="1" id="KW-1133">Transmembrane helix</keyword>
<evidence type="ECO:0000256" key="1">
    <source>
        <dbReference type="SAM" id="Phobius"/>
    </source>
</evidence>
<dbReference type="RefSeq" id="WP_381249326.1">
    <property type="nucleotide sequence ID" value="NZ_JBHTBI010000003.1"/>
</dbReference>
<gene>
    <name evidence="2" type="ORF">ACFQZP_33440</name>
</gene>
<dbReference type="Proteomes" id="UP001596957">
    <property type="component" value="Unassembled WGS sequence"/>
</dbReference>
<comment type="caution">
    <text evidence="2">The sequence shown here is derived from an EMBL/GenBank/DDBJ whole genome shotgun (WGS) entry which is preliminary data.</text>
</comment>
<feature type="transmembrane region" description="Helical" evidence="1">
    <location>
        <begin position="27"/>
        <end position="47"/>
    </location>
</feature>
<keyword evidence="3" id="KW-1185">Reference proteome</keyword>
<organism evidence="2 3">
    <name type="scientific">Streptomyces lutosisoli</name>
    <dbReference type="NCBI Taxonomy" id="2665721"/>
    <lineage>
        <taxon>Bacteria</taxon>
        <taxon>Bacillati</taxon>
        <taxon>Actinomycetota</taxon>
        <taxon>Actinomycetes</taxon>
        <taxon>Kitasatosporales</taxon>
        <taxon>Streptomycetaceae</taxon>
        <taxon>Streptomyces</taxon>
    </lineage>
</organism>
<proteinExistence type="predicted"/>
<protein>
    <submittedName>
        <fullName evidence="2">Uncharacterized protein</fullName>
    </submittedName>
</protein>
<evidence type="ECO:0000313" key="3">
    <source>
        <dbReference type="Proteomes" id="UP001596957"/>
    </source>
</evidence>
<accession>A0ABW2VPS7</accession>
<dbReference type="EMBL" id="JBHTEC010000001">
    <property type="protein sequence ID" value="MFD0286501.1"/>
    <property type="molecule type" value="Genomic_DNA"/>
</dbReference>